<protein>
    <submittedName>
        <fullName evidence="2">Peptidase C13</fullName>
    </submittedName>
</protein>
<dbReference type="Pfam" id="PF02493">
    <property type="entry name" value="MORN"/>
    <property type="match status" value="6"/>
</dbReference>
<evidence type="ECO:0000313" key="2">
    <source>
        <dbReference type="EMBL" id="THT96173.1"/>
    </source>
</evidence>
<proteinExistence type="predicted"/>
<evidence type="ECO:0000256" key="1">
    <source>
        <dbReference type="ARBA" id="ARBA00022737"/>
    </source>
</evidence>
<dbReference type="Gene3D" id="2.20.110.10">
    <property type="entry name" value="Histone H3 K4-specific methyltransferase SET7/9 N-terminal domain"/>
    <property type="match status" value="3"/>
</dbReference>
<dbReference type="GO" id="GO:0008233">
    <property type="term" value="F:peptidase activity"/>
    <property type="evidence" value="ECO:0007669"/>
    <property type="project" value="InterPro"/>
</dbReference>
<dbReference type="SUPFAM" id="SSF82185">
    <property type="entry name" value="Histone H3 K4-specific methyltransferase SET7/9 N-terminal domain"/>
    <property type="match status" value="2"/>
</dbReference>
<dbReference type="Proteomes" id="UP000308917">
    <property type="component" value="Unassembled WGS sequence"/>
</dbReference>
<gene>
    <name evidence="2" type="ORF">E9531_16535</name>
</gene>
<dbReference type="PANTHER" id="PTHR23084:SF263">
    <property type="entry name" value="MORN REPEAT-CONTAINING PROTEIN 1"/>
    <property type="match status" value="1"/>
</dbReference>
<dbReference type="Pfam" id="PF01650">
    <property type="entry name" value="Peptidase_C13"/>
    <property type="match status" value="1"/>
</dbReference>
<evidence type="ECO:0000313" key="3">
    <source>
        <dbReference type="Proteomes" id="UP000308917"/>
    </source>
</evidence>
<organism evidence="2 3">
    <name type="scientific">Lampropedia puyangensis</name>
    <dbReference type="NCBI Taxonomy" id="1330072"/>
    <lineage>
        <taxon>Bacteria</taxon>
        <taxon>Pseudomonadati</taxon>
        <taxon>Pseudomonadota</taxon>
        <taxon>Betaproteobacteria</taxon>
        <taxon>Burkholderiales</taxon>
        <taxon>Comamonadaceae</taxon>
        <taxon>Lampropedia</taxon>
    </lineage>
</organism>
<reference evidence="2 3" key="1">
    <citation type="journal article" date="2015" name="Antonie Van Leeuwenhoek">
        <title>Lampropedia puyangensis sp. nov., isolated from symptomatic bark of Populus ? euramericana canker and emended description of Lampropedia hyalina (Ehrenberg 1832) Lee et al. 2004.</title>
        <authorList>
            <person name="Li Y."/>
            <person name="Wang T."/>
            <person name="Piao C.G."/>
            <person name="Wang L.F."/>
            <person name="Tian G.Z."/>
            <person name="Zhu T.H."/>
            <person name="Guo M.W."/>
        </authorList>
    </citation>
    <scope>NUCLEOTIDE SEQUENCE [LARGE SCALE GENOMIC DNA]</scope>
    <source>
        <strain evidence="2 3">2-bin</strain>
    </source>
</reference>
<dbReference type="Gene3D" id="3.40.50.1460">
    <property type="match status" value="1"/>
</dbReference>
<name>A0A4S8ES51_9BURK</name>
<comment type="caution">
    <text evidence="2">The sequence shown here is derived from an EMBL/GenBank/DDBJ whole genome shotgun (WGS) entry which is preliminary data.</text>
</comment>
<dbReference type="PANTHER" id="PTHR23084">
    <property type="entry name" value="PHOSPHATIDYLINOSITOL-4-PHOSPHATE 5-KINASE RELATED"/>
    <property type="match status" value="1"/>
</dbReference>
<dbReference type="GO" id="GO:0006508">
    <property type="term" value="P:proteolysis"/>
    <property type="evidence" value="ECO:0007669"/>
    <property type="project" value="InterPro"/>
</dbReference>
<keyword evidence="1" id="KW-0677">Repeat</keyword>
<dbReference type="SMART" id="SM00698">
    <property type="entry name" value="MORN"/>
    <property type="match status" value="6"/>
</dbReference>
<dbReference type="AlphaFoldDB" id="A0A4S8ES51"/>
<accession>A0A4S8ES51</accession>
<dbReference type="EMBL" id="STFG01000033">
    <property type="protein sequence ID" value="THT96173.1"/>
    <property type="molecule type" value="Genomic_DNA"/>
</dbReference>
<keyword evidence="3" id="KW-1185">Reference proteome</keyword>
<dbReference type="InterPro" id="IPR003409">
    <property type="entry name" value="MORN"/>
</dbReference>
<sequence length="613" mass="66074">MSSCVALDHEGVPAMHVSDSKEMRFAANHGGSMPWTTALRKLSWVALVCAVQATAPAYAQAPAQPSVASTAASPAPDAMSPNGGAYYGPLRNGLMHGQGRLLWRNGDVYEGGFVDGLWSGHGVLRMANGTYYEGQFVDGDFSGQGQLQYADGDVYKGAFSQGEAHGQGRLTRAGGSIVIGTFEKGEPAGDVTVIAPDGQRYEGHMRHWDLTGPGRMVDADGTVVEGVFSGFTIEGKGHVTYADGRQYRGDLVYSTPHGHGVMLFSNGDEYKGMFEHGLMHGAGVMRWAVAQADGRRVTRGQWQEGELLDAQGRVHGQETDAAPDTPAQWQANVDTVLYNQNTLLAKAYAALQPPTPGQTNLYALLVAGDGGQEVFRREVQYVAQLLAERFGAQGRILSLINSRTGVSTTPLATQESLSRSLHALARVMDPERDVLLLFLTSHGSADHQLSLQMKGIQLRNLPAKTLGAMLKDSGIRNKIVVVSACYSGGFIPELADSRTLVVTAARADRTSFGCADENDFTYFGRALFKESMAQTQALTAAFAQAQSLVKQWELDMADAGDADNTADGGAALARRLTMQLRQSEPQISGTPAFREWIDQQWLQWQRPLAQSEQ</sequence>
<dbReference type="InterPro" id="IPR001096">
    <property type="entry name" value="Peptidase_C13"/>
</dbReference>